<evidence type="ECO:0000259" key="3">
    <source>
        <dbReference type="Pfam" id="PF20335"/>
    </source>
</evidence>
<dbReference type="InterPro" id="IPR028983">
    <property type="entry name" value="PA2201-like_C"/>
</dbReference>
<proteinExistence type="predicted"/>
<feature type="region of interest" description="Disordered" evidence="1">
    <location>
        <begin position="249"/>
        <end position="272"/>
    </location>
</feature>
<dbReference type="Pfam" id="PF08929">
    <property type="entry name" value="PoNi_C"/>
    <property type="match status" value="1"/>
</dbReference>
<evidence type="ECO:0000256" key="1">
    <source>
        <dbReference type="SAM" id="MobiDB-lite"/>
    </source>
</evidence>
<dbReference type="Pfam" id="PF20335">
    <property type="entry name" value="DUF6630"/>
    <property type="match status" value="1"/>
</dbReference>
<feature type="domain" description="DUF6630" evidence="3">
    <location>
        <begin position="302"/>
        <end position="396"/>
    </location>
</feature>
<dbReference type="Gene3D" id="1.10.3920.10">
    <property type="entry name" value="PA2201 C-terminal domain-like"/>
    <property type="match status" value="1"/>
</dbReference>
<evidence type="ECO:0000313" key="5">
    <source>
        <dbReference type="Proteomes" id="UP000824037"/>
    </source>
</evidence>
<organism evidence="4 5">
    <name type="scientific">Candidatus Ruania gallistercoris</name>
    <dbReference type="NCBI Taxonomy" id="2838746"/>
    <lineage>
        <taxon>Bacteria</taxon>
        <taxon>Bacillati</taxon>
        <taxon>Actinomycetota</taxon>
        <taxon>Actinomycetes</taxon>
        <taxon>Micrococcales</taxon>
        <taxon>Ruaniaceae</taxon>
        <taxon>Ruania</taxon>
    </lineage>
</organism>
<feature type="domain" description="PoNi C-terminal" evidence="2">
    <location>
        <begin position="173"/>
        <end position="237"/>
    </location>
</feature>
<protein>
    <submittedName>
        <fullName evidence="4">DUF1911 domain-containing protein</fullName>
    </submittedName>
</protein>
<reference evidence="4" key="2">
    <citation type="submission" date="2021-04" db="EMBL/GenBank/DDBJ databases">
        <authorList>
            <person name="Gilroy R."/>
        </authorList>
    </citation>
    <scope>NUCLEOTIDE SEQUENCE</scope>
    <source>
        <strain evidence="4">ChiGjej4B4-7305</strain>
    </source>
</reference>
<comment type="caution">
    <text evidence="4">The sequence shown here is derived from an EMBL/GenBank/DDBJ whole genome shotgun (WGS) entry which is preliminary data.</text>
</comment>
<name>A0A9D2EG17_9MICO</name>
<reference evidence="4" key="1">
    <citation type="journal article" date="2021" name="PeerJ">
        <title>Extensive microbial diversity within the chicken gut microbiome revealed by metagenomics and culture.</title>
        <authorList>
            <person name="Gilroy R."/>
            <person name="Ravi A."/>
            <person name="Getino M."/>
            <person name="Pursley I."/>
            <person name="Horton D.L."/>
            <person name="Alikhan N.F."/>
            <person name="Baker D."/>
            <person name="Gharbi K."/>
            <person name="Hall N."/>
            <person name="Watson M."/>
            <person name="Adriaenssens E.M."/>
            <person name="Foster-Nyarko E."/>
            <person name="Jarju S."/>
            <person name="Secka A."/>
            <person name="Antonio M."/>
            <person name="Oren A."/>
            <person name="Chaudhuri R.R."/>
            <person name="La Ragione R."/>
            <person name="Hildebrand F."/>
            <person name="Pallen M.J."/>
        </authorList>
    </citation>
    <scope>NUCLEOTIDE SEQUENCE</scope>
    <source>
        <strain evidence="4">ChiGjej4B4-7305</strain>
    </source>
</reference>
<evidence type="ECO:0000313" key="4">
    <source>
        <dbReference type="EMBL" id="HIZ36768.1"/>
    </source>
</evidence>
<dbReference type="InterPro" id="IPR015025">
    <property type="entry name" value="PoNi_C"/>
</dbReference>
<dbReference type="AlphaFoldDB" id="A0A9D2EG17"/>
<dbReference type="InterPro" id="IPR046582">
    <property type="entry name" value="DUF6630"/>
</dbReference>
<accession>A0A9D2EG17</accession>
<dbReference type="EMBL" id="DXBY01000229">
    <property type="protein sequence ID" value="HIZ36768.1"/>
    <property type="molecule type" value="Genomic_DNA"/>
</dbReference>
<gene>
    <name evidence="4" type="ORF">H9815_13420</name>
</gene>
<evidence type="ECO:0000259" key="2">
    <source>
        <dbReference type="Pfam" id="PF08929"/>
    </source>
</evidence>
<sequence>MTTTLRDDRIDPEHLDNYLFLTGGSFERPRYRSAEDLRPWQAQEACVTEGTYLTQRYAAGMPLDVLADTFDLRADVLVAALKSREEGADGTPGSRAEIENRKILAAVADLLLAAASFGRGDIVASVLEYPAVAATPSRVLDAVAVIHGVSRPESDRDRLTSIFRPWLQVGSAPAGRRQDAFEKYMRGWRAHNEKARKLQPVDEAFTGAWAFEAVVLAQALGLDDGPVRDVPEYPGELADFAREAGLPRLDPEVRLPGPAKRPAARKKVGGTPLVLSGTPKRSDLAALLTAAGETIRADSTVAELLDAAVATGTIAIVDWKGVDPEETGELLQLACTKLGVPVPEKLPEQVPTPFEEALVRFDAWLEPVGVRLIDIAIDADQVLVTPVLAADYEAFAGQVIDGYRIRSMEQLAADEA</sequence>
<dbReference type="SUPFAM" id="SSF140731">
    <property type="entry name" value="PA2201 C-terminal domain-like"/>
    <property type="match status" value="1"/>
</dbReference>
<dbReference type="Proteomes" id="UP000824037">
    <property type="component" value="Unassembled WGS sequence"/>
</dbReference>